<dbReference type="GO" id="GO:0000978">
    <property type="term" value="F:RNA polymerase II cis-regulatory region sequence-specific DNA binding"/>
    <property type="evidence" value="ECO:0007669"/>
    <property type="project" value="TreeGrafter"/>
</dbReference>
<sequence length="534" mass="56745">MNSFRLQLPTAATTLFPPSSSSLLSKCEAEEAEQDLALNRAEESMRRIAGQCRLQKTAHPDLFCSTLPTHWRSNKSLPSPFVVLALFSVPDGTRVTVSAGNDENWLAEVKNGQAEMCGQMARFSDLRFVGKSGRGKNFNLTLTVHAHPLAQVVVVPNAVKVTVDGPRDSRNASKYQTNVQYVPRKLRSSLELDGMVAQFKKAPQQRHVIERPAHFVPNFLMPRHALLRCPMQQNNAVAAPPQFPPLCAMPPLPFMLPSSTALSSLALLNCNNSNNNNHGGFRQSNGTSFLAAKFASGIMPLATSTPQGNNVTSPPPHASTPSAFRTPPPILPDMKMAGSNDVNNNASRLGNLPPGVFPSAACASANGGLFAAAAAAAAAMFAPSMSGTGTTITTASASPAASLLAAAMNAAVARQQQQQKWTTERTACTKGIAEVVNVGDSSNETSIDKQQPSDSNCASSTSTADDEEPSRKRSKCENNNCDKTYRGTAGNEEMPSKVKEGFNFDGEIADGESTGTNLSPQGPVAGGLWRPFHP</sequence>
<evidence type="ECO:0000256" key="4">
    <source>
        <dbReference type="ARBA" id="ARBA00023242"/>
    </source>
</evidence>
<evidence type="ECO:0000313" key="7">
    <source>
        <dbReference type="Proteomes" id="UP000887572"/>
    </source>
</evidence>
<dbReference type="GO" id="GO:0000981">
    <property type="term" value="F:DNA-binding transcription factor activity, RNA polymerase II-specific"/>
    <property type="evidence" value="ECO:0007669"/>
    <property type="project" value="TreeGrafter"/>
</dbReference>
<dbReference type="InterPro" id="IPR000040">
    <property type="entry name" value="AML1_Runt"/>
</dbReference>
<keyword evidence="2" id="KW-0805">Transcription regulation</keyword>
<dbReference type="PANTHER" id="PTHR11950:SF31">
    <property type="entry name" value="SEGMENTATION PROTEIN RUNT"/>
    <property type="match status" value="1"/>
</dbReference>
<feature type="region of interest" description="Disordered" evidence="5">
    <location>
        <begin position="503"/>
        <end position="534"/>
    </location>
</feature>
<dbReference type="PROSITE" id="PS51062">
    <property type="entry name" value="RUNT"/>
    <property type="match status" value="1"/>
</dbReference>
<comment type="subcellular location">
    <subcellularLocation>
        <location evidence="1">Nucleus</location>
    </subcellularLocation>
</comment>
<evidence type="ECO:0000256" key="5">
    <source>
        <dbReference type="SAM" id="MobiDB-lite"/>
    </source>
</evidence>
<evidence type="ECO:0000313" key="8">
    <source>
        <dbReference type="WBParaSite" id="Gr19_v10_g7425.t1"/>
    </source>
</evidence>
<dbReference type="GO" id="GO:0005634">
    <property type="term" value="C:nucleus"/>
    <property type="evidence" value="ECO:0007669"/>
    <property type="project" value="UniProtKB-SubCell"/>
</dbReference>
<proteinExistence type="predicted"/>
<dbReference type="InterPro" id="IPR008967">
    <property type="entry name" value="p53-like_TF_DNA-bd_sf"/>
</dbReference>
<dbReference type="GO" id="GO:0005524">
    <property type="term" value="F:ATP binding"/>
    <property type="evidence" value="ECO:0007669"/>
    <property type="project" value="InterPro"/>
</dbReference>
<organism evidence="7 8">
    <name type="scientific">Globodera rostochiensis</name>
    <name type="common">Golden nematode worm</name>
    <name type="synonym">Heterodera rostochiensis</name>
    <dbReference type="NCBI Taxonomy" id="31243"/>
    <lineage>
        <taxon>Eukaryota</taxon>
        <taxon>Metazoa</taxon>
        <taxon>Ecdysozoa</taxon>
        <taxon>Nematoda</taxon>
        <taxon>Chromadorea</taxon>
        <taxon>Rhabditida</taxon>
        <taxon>Tylenchina</taxon>
        <taxon>Tylenchomorpha</taxon>
        <taxon>Tylenchoidea</taxon>
        <taxon>Heteroderidae</taxon>
        <taxon>Heteroderinae</taxon>
        <taxon>Globodera</taxon>
    </lineage>
</organism>
<protein>
    <submittedName>
        <fullName evidence="8">Runt domain-containing protein</fullName>
    </submittedName>
</protein>
<dbReference type="PANTHER" id="PTHR11950">
    <property type="entry name" value="RUNT RELATED"/>
    <property type="match status" value="1"/>
</dbReference>
<feature type="region of interest" description="Disordered" evidence="5">
    <location>
        <begin position="439"/>
        <end position="479"/>
    </location>
</feature>
<evidence type="ECO:0000256" key="3">
    <source>
        <dbReference type="ARBA" id="ARBA00023163"/>
    </source>
</evidence>
<dbReference type="WBParaSite" id="Gr19_v10_g7425.t1">
    <property type="protein sequence ID" value="Gr19_v10_g7425.t1"/>
    <property type="gene ID" value="Gr19_v10_g7425"/>
</dbReference>
<reference evidence="8" key="1">
    <citation type="submission" date="2022-11" db="UniProtKB">
        <authorList>
            <consortium name="WormBaseParasite"/>
        </authorList>
    </citation>
    <scope>IDENTIFICATION</scope>
</reference>
<name>A0A914I577_GLORO</name>
<dbReference type="Gene3D" id="2.60.40.720">
    <property type="match status" value="1"/>
</dbReference>
<evidence type="ECO:0000256" key="2">
    <source>
        <dbReference type="ARBA" id="ARBA00023015"/>
    </source>
</evidence>
<dbReference type="Pfam" id="PF00853">
    <property type="entry name" value="Runt"/>
    <property type="match status" value="1"/>
</dbReference>
<keyword evidence="3" id="KW-0804">Transcription</keyword>
<feature type="compositionally biased region" description="Polar residues" evidence="5">
    <location>
        <begin position="439"/>
        <end position="463"/>
    </location>
</feature>
<feature type="domain" description="Runt" evidence="6">
    <location>
        <begin position="42"/>
        <end position="171"/>
    </location>
</feature>
<dbReference type="InterPro" id="IPR013524">
    <property type="entry name" value="Runt_dom"/>
</dbReference>
<feature type="region of interest" description="Disordered" evidence="5">
    <location>
        <begin position="304"/>
        <end position="346"/>
    </location>
</feature>
<keyword evidence="7" id="KW-1185">Reference proteome</keyword>
<keyword evidence="4" id="KW-0539">Nucleus</keyword>
<dbReference type="AlphaFoldDB" id="A0A914I577"/>
<dbReference type="SUPFAM" id="SSF49417">
    <property type="entry name" value="p53-like transcription factors"/>
    <property type="match status" value="1"/>
</dbReference>
<dbReference type="Proteomes" id="UP000887572">
    <property type="component" value="Unplaced"/>
</dbReference>
<evidence type="ECO:0000259" key="6">
    <source>
        <dbReference type="PROSITE" id="PS51062"/>
    </source>
</evidence>
<evidence type="ECO:0000256" key="1">
    <source>
        <dbReference type="ARBA" id="ARBA00004123"/>
    </source>
</evidence>
<dbReference type="InterPro" id="IPR012346">
    <property type="entry name" value="p53/RUNT-type_TF_DNA-bd_sf"/>
</dbReference>
<dbReference type="PRINTS" id="PR00967">
    <property type="entry name" value="ONCOGENEAML1"/>
</dbReference>
<accession>A0A914I577</accession>